<sequence length="252" mass="28560">MFPGKAKDGYFTAADILEQANAAIDLVNKLYLEFDYVFIYNNATTISNTKILLSLHVRMPKGPSLNFHGFVADHDADGNIVHLPDRSVSKVKVQMGPATFEDGSPQELIAVILKEHGIKCTTPMIDCCCCYVLYNQTDFVNLAREHGVPVMFLPKFHCKLNPIEQCWGYAKRLYQFYPESSCEDNLKRNTIEFLDSVPLESIRCFFNQAHKFIDAYCKGLNGWQAAWAACKYKGHQILPDTVMDDLEKVNIS</sequence>
<evidence type="ECO:0008006" key="3">
    <source>
        <dbReference type="Google" id="ProtNLM"/>
    </source>
</evidence>
<accession>A0A6A4HIV5</accession>
<dbReference type="EMBL" id="ML769494">
    <property type="protein sequence ID" value="KAE9397620.1"/>
    <property type="molecule type" value="Genomic_DNA"/>
</dbReference>
<proteinExistence type="predicted"/>
<dbReference type="OrthoDB" id="10039611at2759"/>
<evidence type="ECO:0000313" key="2">
    <source>
        <dbReference type="Proteomes" id="UP000799118"/>
    </source>
</evidence>
<dbReference type="AlphaFoldDB" id="A0A6A4HIV5"/>
<name>A0A6A4HIV5_9AGAR</name>
<dbReference type="InterPro" id="IPR036397">
    <property type="entry name" value="RNaseH_sf"/>
</dbReference>
<dbReference type="PANTHER" id="PTHR35871:SF1">
    <property type="entry name" value="CXC1-LIKE CYSTEINE CLUSTER ASSOCIATED WITH KDZ TRANSPOSASES DOMAIN-CONTAINING PROTEIN"/>
    <property type="match status" value="1"/>
</dbReference>
<gene>
    <name evidence="1" type="ORF">BT96DRAFT_957838</name>
</gene>
<keyword evidence="2" id="KW-1185">Reference proteome</keyword>
<dbReference type="GO" id="GO:0003676">
    <property type="term" value="F:nucleic acid binding"/>
    <property type="evidence" value="ECO:0007669"/>
    <property type="project" value="InterPro"/>
</dbReference>
<protein>
    <recommendedName>
        <fullName evidence="3">Tc1-like transposase DDE domain-containing protein</fullName>
    </recommendedName>
</protein>
<dbReference type="PANTHER" id="PTHR35871">
    <property type="entry name" value="EXPRESSED PROTEIN"/>
    <property type="match status" value="1"/>
</dbReference>
<evidence type="ECO:0000313" key="1">
    <source>
        <dbReference type="EMBL" id="KAE9397620.1"/>
    </source>
</evidence>
<dbReference type="Gene3D" id="3.30.420.10">
    <property type="entry name" value="Ribonuclease H-like superfamily/Ribonuclease H"/>
    <property type="match status" value="1"/>
</dbReference>
<dbReference type="Proteomes" id="UP000799118">
    <property type="component" value="Unassembled WGS sequence"/>
</dbReference>
<reference evidence="1" key="1">
    <citation type="journal article" date="2019" name="Environ. Microbiol.">
        <title>Fungal ecological strategies reflected in gene transcription - a case study of two litter decomposers.</title>
        <authorList>
            <person name="Barbi F."/>
            <person name="Kohler A."/>
            <person name="Barry K."/>
            <person name="Baskaran P."/>
            <person name="Daum C."/>
            <person name="Fauchery L."/>
            <person name="Ihrmark K."/>
            <person name="Kuo A."/>
            <person name="LaButti K."/>
            <person name="Lipzen A."/>
            <person name="Morin E."/>
            <person name="Grigoriev I.V."/>
            <person name="Henrissat B."/>
            <person name="Lindahl B."/>
            <person name="Martin F."/>
        </authorList>
    </citation>
    <scope>NUCLEOTIDE SEQUENCE</scope>
    <source>
        <strain evidence="1">JB14</strain>
    </source>
</reference>
<organism evidence="1 2">
    <name type="scientific">Gymnopus androsaceus JB14</name>
    <dbReference type="NCBI Taxonomy" id="1447944"/>
    <lineage>
        <taxon>Eukaryota</taxon>
        <taxon>Fungi</taxon>
        <taxon>Dikarya</taxon>
        <taxon>Basidiomycota</taxon>
        <taxon>Agaricomycotina</taxon>
        <taxon>Agaricomycetes</taxon>
        <taxon>Agaricomycetidae</taxon>
        <taxon>Agaricales</taxon>
        <taxon>Marasmiineae</taxon>
        <taxon>Omphalotaceae</taxon>
        <taxon>Gymnopus</taxon>
    </lineage>
</organism>